<sequence>MYPHDTGSSDSSEPADPDQTIRRDRGRGRGRGRDTLRGVRKRGRGPRRASRGRGQPRRVAADGPNRAQVAAASLEERNRQLQDRISRLSDCDLRGLVVDIASQHPEFVFDVLDRDDGQHGGHHPPPDGPTPAWCTCTYCREMPTEAERRCCGRTRPNCYSRLPVCNQVNKSDSL</sequence>
<feature type="compositionally biased region" description="Polar residues" evidence="1">
    <location>
        <begin position="1"/>
        <end position="12"/>
    </location>
</feature>
<dbReference type="EMBL" id="JH818229">
    <property type="protein sequence ID" value="EKC31041.1"/>
    <property type="molecule type" value="Genomic_DNA"/>
</dbReference>
<proteinExistence type="predicted"/>
<organism evidence="2">
    <name type="scientific">Magallana gigas</name>
    <name type="common">Pacific oyster</name>
    <name type="synonym">Crassostrea gigas</name>
    <dbReference type="NCBI Taxonomy" id="29159"/>
    <lineage>
        <taxon>Eukaryota</taxon>
        <taxon>Metazoa</taxon>
        <taxon>Spiralia</taxon>
        <taxon>Lophotrochozoa</taxon>
        <taxon>Mollusca</taxon>
        <taxon>Bivalvia</taxon>
        <taxon>Autobranchia</taxon>
        <taxon>Pteriomorphia</taxon>
        <taxon>Ostreida</taxon>
        <taxon>Ostreoidea</taxon>
        <taxon>Ostreidae</taxon>
        <taxon>Magallana</taxon>
    </lineage>
</organism>
<reference evidence="2" key="1">
    <citation type="journal article" date="2012" name="Nature">
        <title>The oyster genome reveals stress adaptation and complexity of shell formation.</title>
        <authorList>
            <person name="Zhang G."/>
            <person name="Fang X."/>
            <person name="Guo X."/>
            <person name="Li L."/>
            <person name="Luo R."/>
            <person name="Xu F."/>
            <person name="Yang P."/>
            <person name="Zhang L."/>
            <person name="Wang X."/>
            <person name="Qi H."/>
            <person name="Xiong Z."/>
            <person name="Que H."/>
            <person name="Xie Y."/>
            <person name="Holland P.W."/>
            <person name="Paps J."/>
            <person name="Zhu Y."/>
            <person name="Wu F."/>
            <person name="Chen Y."/>
            <person name="Wang J."/>
            <person name="Peng C."/>
            <person name="Meng J."/>
            <person name="Yang L."/>
            <person name="Liu J."/>
            <person name="Wen B."/>
            <person name="Zhang N."/>
            <person name="Huang Z."/>
            <person name="Zhu Q."/>
            <person name="Feng Y."/>
            <person name="Mount A."/>
            <person name="Hedgecock D."/>
            <person name="Xu Z."/>
            <person name="Liu Y."/>
            <person name="Domazet-Loso T."/>
            <person name="Du Y."/>
            <person name="Sun X."/>
            <person name="Zhang S."/>
            <person name="Liu B."/>
            <person name="Cheng P."/>
            <person name="Jiang X."/>
            <person name="Li J."/>
            <person name="Fan D."/>
            <person name="Wang W."/>
            <person name="Fu W."/>
            <person name="Wang T."/>
            <person name="Wang B."/>
            <person name="Zhang J."/>
            <person name="Peng Z."/>
            <person name="Li Y."/>
            <person name="Li N."/>
            <person name="Wang J."/>
            <person name="Chen M."/>
            <person name="He Y."/>
            <person name="Tan F."/>
            <person name="Song X."/>
            <person name="Zheng Q."/>
            <person name="Huang R."/>
            <person name="Yang H."/>
            <person name="Du X."/>
            <person name="Chen L."/>
            <person name="Yang M."/>
            <person name="Gaffney P.M."/>
            <person name="Wang S."/>
            <person name="Luo L."/>
            <person name="She Z."/>
            <person name="Ming Y."/>
            <person name="Huang W."/>
            <person name="Zhang S."/>
            <person name="Huang B."/>
            <person name="Zhang Y."/>
            <person name="Qu T."/>
            <person name="Ni P."/>
            <person name="Miao G."/>
            <person name="Wang J."/>
            <person name="Wang Q."/>
            <person name="Steinberg C.E."/>
            <person name="Wang H."/>
            <person name="Li N."/>
            <person name="Qian L."/>
            <person name="Zhang G."/>
            <person name="Li Y."/>
            <person name="Yang H."/>
            <person name="Liu X."/>
            <person name="Wang J."/>
            <person name="Yin Y."/>
            <person name="Wang J."/>
        </authorList>
    </citation>
    <scope>NUCLEOTIDE SEQUENCE [LARGE SCALE GENOMIC DNA]</scope>
    <source>
        <strain evidence="2">05x7-T-G4-1.051#20</strain>
    </source>
</reference>
<feature type="region of interest" description="Disordered" evidence="1">
    <location>
        <begin position="1"/>
        <end position="67"/>
    </location>
</feature>
<dbReference type="AlphaFoldDB" id="K1RAI6"/>
<accession>K1RAI6</accession>
<feature type="compositionally biased region" description="Basic residues" evidence="1">
    <location>
        <begin position="38"/>
        <end position="56"/>
    </location>
</feature>
<evidence type="ECO:0000313" key="2">
    <source>
        <dbReference type="EMBL" id="EKC31041.1"/>
    </source>
</evidence>
<dbReference type="HOGENOM" id="CLU_1541600_0_0_1"/>
<gene>
    <name evidence="2" type="ORF">CGI_10016885</name>
</gene>
<protein>
    <submittedName>
        <fullName evidence="2">Uncharacterized protein</fullName>
    </submittedName>
</protein>
<evidence type="ECO:0000256" key="1">
    <source>
        <dbReference type="SAM" id="MobiDB-lite"/>
    </source>
</evidence>
<dbReference type="InParanoid" id="K1RAI6"/>
<name>K1RAI6_MAGGI</name>